<dbReference type="InterPro" id="IPR052181">
    <property type="entry name" value="5hmC_binding"/>
</dbReference>
<dbReference type="InterPro" id="IPR015947">
    <property type="entry name" value="PUA-like_sf"/>
</dbReference>
<evidence type="ECO:0000313" key="2">
    <source>
        <dbReference type="EMBL" id="ATC66172.1"/>
    </source>
</evidence>
<feature type="domain" description="EVE" evidence="1">
    <location>
        <begin position="4"/>
        <end position="134"/>
    </location>
</feature>
<name>A0A290QNZ8_9BACT</name>
<dbReference type="Gene3D" id="3.10.590.10">
    <property type="entry name" value="ph1033 like domains"/>
    <property type="match status" value="1"/>
</dbReference>
<organism evidence="2 3">
    <name type="scientific">Nibricoccus aquaticus</name>
    <dbReference type="NCBI Taxonomy" id="2576891"/>
    <lineage>
        <taxon>Bacteria</taxon>
        <taxon>Pseudomonadati</taxon>
        <taxon>Verrucomicrobiota</taxon>
        <taxon>Opitutia</taxon>
        <taxon>Opitutales</taxon>
        <taxon>Opitutaceae</taxon>
        <taxon>Nibricoccus</taxon>
    </lineage>
</organism>
<dbReference type="AlphaFoldDB" id="A0A290QNZ8"/>
<reference evidence="2 3" key="1">
    <citation type="submission" date="2017-09" db="EMBL/GenBank/DDBJ databases">
        <title>Complete genome sequence of Verrucomicrobial strain HZ-65, isolated from freshwater.</title>
        <authorList>
            <person name="Choi A."/>
        </authorList>
    </citation>
    <scope>NUCLEOTIDE SEQUENCE [LARGE SCALE GENOMIC DNA]</scope>
    <source>
        <strain evidence="2 3">HZ-65</strain>
    </source>
</reference>
<evidence type="ECO:0000313" key="3">
    <source>
        <dbReference type="Proteomes" id="UP000217265"/>
    </source>
</evidence>
<dbReference type="InterPro" id="IPR047197">
    <property type="entry name" value="THYN1-like_EVE"/>
</dbReference>
<dbReference type="Proteomes" id="UP000217265">
    <property type="component" value="Chromosome"/>
</dbReference>
<evidence type="ECO:0000259" key="1">
    <source>
        <dbReference type="Pfam" id="PF01878"/>
    </source>
</evidence>
<dbReference type="PANTHER" id="PTHR14087:SF7">
    <property type="entry name" value="THYMOCYTE NUCLEAR PROTEIN 1"/>
    <property type="match status" value="1"/>
</dbReference>
<proteinExistence type="predicted"/>
<keyword evidence="3" id="KW-1185">Reference proteome</keyword>
<dbReference type="SUPFAM" id="SSF88697">
    <property type="entry name" value="PUA domain-like"/>
    <property type="match status" value="1"/>
</dbReference>
<dbReference type="InterPro" id="IPR002740">
    <property type="entry name" value="EVE_domain"/>
</dbReference>
<dbReference type="KEGG" id="vbh:CMV30_15235"/>
<gene>
    <name evidence="2" type="ORF">CMV30_15235</name>
</gene>
<dbReference type="CDD" id="cd21133">
    <property type="entry name" value="EVE"/>
    <property type="match status" value="1"/>
</dbReference>
<accession>A0A290QNZ8</accession>
<dbReference type="Pfam" id="PF01878">
    <property type="entry name" value="EVE"/>
    <property type="match status" value="1"/>
</dbReference>
<dbReference type="RefSeq" id="WP_096057799.1">
    <property type="nucleotide sequence ID" value="NZ_CP023344.1"/>
</dbReference>
<sequence>MTTQYWLVKQEPEAYAWTDFVRDGKTDWTGVRNFQARNFLKAMQPGDAVLFYESVTTKAVVGLAEVSKAAFPDKTADEDGWVAVELKAGKALKNPVTLEQVKGEASLKDIGLLRQSRLSVMPLKKTEFAKIVKLGG</sequence>
<dbReference type="PANTHER" id="PTHR14087">
    <property type="entry name" value="THYMOCYTE NUCLEAR PROTEIN 1"/>
    <property type="match status" value="1"/>
</dbReference>
<dbReference type="EMBL" id="CP023344">
    <property type="protein sequence ID" value="ATC66172.1"/>
    <property type="molecule type" value="Genomic_DNA"/>
</dbReference>
<dbReference type="OrthoDB" id="9791347at2"/>
<protein>
    <submittedName>
        <fullName evidence="2">Ubiquinol-cytochrome C reductase</fullName>
    </submittedName>
</protein>